<evidence type="ECO:0000313" key="2">
    <source>
        <dbReference type="Proteomes" id="UP000014500"/>
    </source>
</evidence>
<proteinExistence type="predicted"/>
<dbReference type="Proteomes" id="UP000014500">
    <property type="component" value="Unassembled WGS sequence"/>
</dbReference>
<keyword evidence="2" id="KW-1185">Reference proteome</keyword>
<reference evidence="1" key="2">
    <citation type="submission" date="2015-02" db="UniProtKB">
        <authorList>
            <consortium name="EnsemblMetazoa"/>
        </authorList>
    </citation>
    <scope>IDENTIFICATION</scope>
</reference>
<organism evidence="1 2">
    <name type="scientific">Strigamia maritima</name>
    <name type="common">European centipede</name>
    <name type="synonym">Geophilus maritimus</name>
    <dbReference type="NCBI Taxonomy" id="126957"/>
    <lineage>
        <taxon>Eukaryota</taxon>
        <taxon>Metazoa</taxon>
        <taxon>Ecdysozoa</taxon>
        <taxon>Arthropoda</taxon>
        <taxon>Myriapoda</taxon>
        <taxon>Chilopoda</taxon>
        <taxon>Pleurostigmophora</taxon>
        <taxon>Geophilomorpha</taxon>
        <taxon>Linotaeniidae</taxon>
        <taxon>Strigamia</taxon>
    </lineage>
</organism>
<evidence type="ECO:0000313" key="1">
    <source>
        <dbReference type="EnsemblMetazoa" id="SMAR013551-PA"/>
    </source>
</evidence>
<dbReference type="EnsemblMetazoa" id="SMAR013551-RA">
    <property type="protein sequence ID" value="SMAR013551-PA"/>
    <property type="gene ID" value="SMAR013551"/>
</dbReference>
<dbReference type="AlphaFoldDB" id="T1JI70"/>
<dbReference type="EMBL" id="JH432010">
    <property type="status" value="NOT_ANNOTATED_CDS"/>
    <property type="molecule type" value="Genomic_DNA"/>
</dbReference>
<sequence>MFLLDQSDDFVEVFSTTIYCCQHSPMVVLADGYIESPSNKCKQSTQDHKNKNKNLSTYNGWILTGHWFPKLISHPCLILGTGWECEPSFNPQLRFLESKQVSVGNTNLFLKPKSTERNELLN</sequence>
<reference evidence="2" key="1">
    <citation type="submission" date="2011-05" db="EMBL/GenBank/DDBJ databases">
        <authorList>
            <person name="Richards S.R."/>
            <person name="Qu J."/>
            <person name="Jiang H."/>
            <person name="Jhangiani S.N."/>
            <person name="Agravi P."/>
            <person name="Goodspeed R."/>
            <person name="Gross S."/>
            <person name="Mandapat C."/>
            <person name="Jackson L."/>
            <person name="Mathew T."/>
            <person name="Pu L."/>
            <person name="Thornton R."/>
            <person name="Saada N."/>
            <person name="Wilczek-Boney K.B."/>
            <person name="Lee S."/>
            <person name="Kovar C."/>
            <person name="Wu Y."/>
            <person name="Scherer S.E."/>
            <person name="Worley K.C."/>
            <person name="Muzny D.M."/>
            <person name="Gibbs R."/>
        </authorList>
    </citation>
    <scope>NUCLEOTIDE SEQUENCE</scope>
    <source>
        <strain evidence="2">Brora</strain>
    </source>
</reference>
<protein>
    <submittedName>
        <fullName evidence="1">Uncharacterized protein</fullName>
    </submittedName>
</protein>
<dbReference type="HOGENOM" id="CLU_2029609_0_0_1"/>
<name>T1JI70_STRMM</name>
<accession>T1JI70</accession>